<feature type="compositionally biased region" description="Pro residues" evidence="2">
    <location>
        <begin position="287"/>
        <end position="300"/>
    </location>
</feature>
<feature type="region of interest" description="Disordered" evidence="2">
    <location>
        <begin position="273"/>
        <end position="303"/>
    </location>
</feature>
<dbReference type="Proteomes" id="UP000054729">
    <property type="component" value="Unassembled WGS sequence"/>
</dbReference>
<reference evidence="3 4" key="1">
    <citation type="submission" date="2015-11" db="EMBL/GenBank/DDBJ databases">
        <title>Genomic analysis of 38 Legionella species identifies large and diverse effector repertoires.</title>
        <authorList>
            <person name="Burstein D."/>
            <person name="Amaro F."/>
            <person name="Zusman T."/>
            <person name="Lifshitz Z."/>
            <person name="Cohen O."/>
            <person name="Gilbert J.A."/>
            <person name="Pupko T."/>
            <person name="Shuman H.A."/>
            <person name="Segal G."/>
        </authorList>
    </citation>
    <scope>NUCLEOTIDE SEQUENCE [LARGE SCALE GENOMIC DNA]</scope>
    <source>
        <strain evidence="3 4">ATCC 51914</strain>
    </source>
</reference>
<sequence>MAISDQFIKHYSDFIEAYKQNGKTAFYHWTKEFNHGIVCGKLIDILELVNGNRSSFNDASIIEYLSNTILLKTQTNPYLLVCWIDFIKVYNESTKLFAPLERGLTQLKVNPSEKLSASMIEDLETALSTNKQIRELEQKSSRSEIEMLKRQVEELQKENTALKSENYILKDQIDSQRLFTSLHPQIVSAETQLSTLSNLLKMLTDVTKQKPIPQSIFQTKEVGNTPVEKSIPTSPSQELQRVKTEHTLNASTKAEISITVSTSTNSAVVHTTELNSHGESSKLQNTTPPPPTPPEMPPLPKQSLRVLSEKSFFSELQEAIKSQQEKKLKPQAKKPQDERFVAEGEKKNHDLTQALPLSC</sequence>
<name>A0A0W1A2D0_9GAMM</name>
<dbReference type="STRING" id="66969.Lwal_2439"/>
<proteinExistence type="predicted"/>
<keyword evidence="1" id="KW-0175">Coiled coil</keyword>
<gene>
    <name evidence="3" type="ORF">Lwal_2439</name>
</gene>
<feature type="compositionally biased region" description="Basic and acidic residues" evidence="2">
    <location>
        <begin position="323"/>
        <end position="350"/>
    </location>
</feature>
<dbReference type="SUPFAM" id="SSF58026">
    <property type="entry name" value="Delta-sleep-inducing peptide immunoreactive peptide"/>
    <property type="match status" value="1"/>
</dbReference>
<feature type="region of interest" description="Disordered" evidence="2">
    <location>
        <begin position="319"/>
        <end position="359"/>
    </location>
</feature>
<dbReference type="AlphaFoldDB" id="A0A0W1A2D0"/>
<evidence type="ECO:0000313" key="4">
    <source>
        <dbReference type="Proteomes" id="UP000054729"/>
    </source>
</evidence>
<evidence type="ECO:0000256" key="2">
    <source>
        <dbReference type="SAM" id="MobiDB-lite"/>
    </source>
</evidence>
<evidence type="ECO:0000256" key="1">
    <source>
        <dbReference type="SAM" id="Coils"/>
    </source>
</evidence>
<dbReference type="OrthoDB" id="5647122at2"/>
<organism evidence="3 4">
    <name type="scientific">Legionella waltersii</name>
    <dbReference type="NCBI Taxonomy" id="66969"/>
    <lineage>
        <taxon>Bacteria</taxon>
        <taxon>Pseudomonadati</taxon>
        <taxon>Pseudomonadota</taxon>
        <taxon>Gammaproteobacteria</taxon>
        <taxon>Legionellales</taxon>
        <taxon>Legionellaceae</taxon>
        <taxon>Legionella</taxon>
    </lineage>
</organism>
<feature type="coiled-coil region" evidence="1">
    <location>
        <begin position="138"/>
        <end position="172"/>
    </location>
</feature>
<accession>A0A0W1A2D0</accession>
<evidence type="ECO:0000313" key="3">
    <source>
        <dbReference type="EMBL" id="KTD75501.1"/>
    </source>
</evidence>
<comment type="caution">
    <text evidence="3">The sequence shown here is derived from an EMBL/GenBank/DDBJ whole genome shotgun (WGS) entry which is preliminary data.</text>
</comment>
<dbReference type="PATRIC" id="fig|66969.6.peg.2645"/>
<feature type="compositionally biased region" description="Polar residues" evidence="2">
    <location>
        <begin position="273"/>
        <end position="285"/>
    </location>
</feature>
<dbReference type="RefSeq" id="WP_058481074.1">
    <property type="nucleotide sequence ID" value="NZ_CAAAIQ010000002.1"/>
</dbReference>
<dbReference type="EMBL" id="LNZB01000056">
    <property type="protein sequence ID" value="KTD75501.1"/>
    <property type="molecule type" value="Genomic_DNA"/>
</dbReference>
<keyword evidence="4" id="KW-1185">Reference proteome</keyword>
<protein>
    <submittedName>
        <fullName evidence="3">VipA</fullName>
    </submittedName>
</protein>